<gene>
    <name evidence="2" type="ORF">M5K25_015462</name>
</gene>
<reference evidence="2 3" key="1">
    <citation type="journal article" date="2024" name="Plant Biotechnol. J.">
        <title>Dendrobium thyrsiflorum genome and its molecular insights into genes involved in important horticultural traits.</title>
        <authorList>
            <person name="Chen B."/>
            <person name="Wang J.Y."/>
            <person name="Zheng P.J."/>
            <person name="Li K.L."/>
            <person name="Liang Y.M."/>
            <person name="Chen X.F."/>
            <person name="Zhang C."/>
            <person name="Zhao X."/>
            <person name="He X."/>
            <person name="Zhang G.Q."/>
            <person name="Liu Z.J."/>
            <person name="Xu Q."/>
        </authorList>
    </citation>
    <scope>NUCLEOTIDE SEQUENCE [LARGE SCALE GENOMIC DNA]</scope>
    <source>
        <strain evidence="2">GZMU011</strain>
    </source>
</reference>
<dbReference type="PANTHER" id="PTHR47481:SF10">
    <property type="entry name" value="COPIA-LIKE POLYPROTEIN_RETROTRANSPOSON"/>
    <property type="match status" value="1"/>
</dbReference>
<evidence type="ECO:0000313" key="3">
    <source>
        <dbReference type="Proteomes" id="UP001552299"/>
    </source>
</evidence>
<comment type="caution">
    <text evidence="2">The sequence shown here is derived from an EMBL/GenBank/DDBJ whole genome shotgun (WGS) entry which is preliminary data.</text>
</comment>
<name>A0ABD0UQU3_DENTH</name>
<accession>A0ABD0UQU3</accession>
<evidence type="ECO:0000256" key="1">
    <source>
        <dbReference type="SAM" id="MobiDB-lite"/>
    </source>
</evidence>
<organism evidence="2 3">
    <name type="scientific">Dendrobium thyrsiflorum</name>
    <name type="common">Pinecone-like raceme dendrobium</name>
    <name type="synonym">Orchid</name>
    <dbReference type="NCBI Taxonomy" id="117978"/>
    <lineage>
        <taxon>Eukaryota</taxon>
        <taxon>Viridiplantae</taxon>
        <taxon>Streptophyta</taxon>
        <taxon>Embryophyta</taxon>
        <taxon>Tracheophyta</taxon>
        <taxon>Spermatophyta</taxon>
        <taxon>Magnoliopsida</taxon>
        <taxon>Liliopsida</taxon>
        <taxon>Asparagales</taxon>
        <taxon>Orchidaceae</taxon>
        <taxon>Epidendroideae</taxon>
        <taxon>Malaxideae</taxon>
        <taxon>Dendrobiinae</taxon>
        <taxon>Dendrobium</taxon>
    </lineage>
</organism>
<feature type="compositionally biased region" description="Polar residues" evidence="1">
    <location>
        <begin position="166"/>
        <end position="189"/>
    </location>
</feature>
<keyword evidence="3" id="KW-1185">Reference proteome</keyword>
<sequence length="303" mass="33242">MADQNSAASPPVSSNLSASLAEFTVPAPLKFLTFNIKNLVPTQLTNENYAIWHLQLYQHFSANGFSGHLTGATICPPETDYNLWKLIDRNLISTLLSTISPSCGSTTIRTSLNPISLDVLYSLLYSEEINLQHEQLKDMQQQSDTVALLSTRNNSARGRFNKSRGRGSNSHPPLNLNSQSQGAPSPANRPTCQICGKSGHTTLNCWHRCNPQYAPSSRNPRALLAHQQIPSTVEWVLDSKATSHLTSDASNLQQHVPYNCMDSVSIENGSTIPIQNTGQGILPLPDSARKLYLRNLLHISSLS</sequence>
<dbReference type="PANTHER" id="PTHR47481">
    <property type="match status" value="1"/>
</dbReference>
<feature type="region of interest" description="Disordered" evidence="1">
    <location>
        <begin position="149"/>
        <end position="189"/>
    </location>
</feature>
<dbReference type="EMBL" id="JANQDX010000012">
    <property type="protein sequence ID" value="KAL0915061.1"/>
    <property type="molecule type" value="Genomic_DNA"/>
</dbReference>
<dbReference type="AlphaFoldDB" id="A0ABD0UQU3"/>
<dbReference type="Proteomes" id="UP001552299">
    <property type="component" value="Unassembled WGS sequence"/>
</dbReference>
<protein>
    <recommendedName>
        <fullName evidence="4">Retrovirus-related Pol polyprotein from transposon TNT 1-94</fullName>
    </recommendedName>
</protein>
<proteinExistence type="predicted"/>
<evidence type="ECO:0000313" key="2">
    <source>
        <dbReference type="EMBL" id="KAL0915061.1"/>
    </source>
</evidence>
<evidence type="ECO:0008006" key="4">
    <source>
        <dbReference type="Google" id="ProtNLM"/>
    </source>
</evidence>